<organism evidence="3 4">
    <name type="scientific">Acinetobacter variabilis</name>
    <dbReference type="NCBI Taxonomy" id="70346"/>
    <lineage>
        <taxon>Bacteria</taxon>
        <taxon>Pseudomonadati</taxon>
        <taxon>Pseudomonadota</taxon>
        <taxon>Gammaproteobacteria</taxon>
        <taxon>Moraxellales</taxon>
        <taxon>Moraxellaceae</taxon>
        <taxon>Acinetobacter</taxon>
    </lineage>
</organism>
<dbReference type="EMBL" id="APPE01000031">
    <property type="protein sequence ID" value="ENV00431.1"/>
    <property type="molecule type" value="Genomic_DNA"/>
</dbReference>
<dbReference type="InterPro" id="IPR011335">
    <property type="entry name" value="Restrct_endonuc-II-like"/>
</dbReference>
<dbReference type="eggNOG" id="COG3206">
    <property type="taxonomic scope" value="Bacteria"/>
</dbReference>
<reference evidence="3 4" key="1">
    <citation type="submission" date="2013-02" db="EMBL/GenBank/DDBJ databases">
        <title>The Genome Sequence of Acinetobacter sp. NIPH 899.</title>
        <authorList>
            <consortium name="The Broad Institute Genome Sequencing Platform"/>
            <consortium name="The Broad Institute Genome Sequencing Center for Infectious Disease"/>
            <person name="Cerqueira G."/>
            <person name="Feldgarden M."/>
            <person name="Courvalin P."/>
            <person name="Perichon B."/>
            <person name="Grillot-Courvalin C."/>
            <person name="Clermont D."/>
            <person name="Rocha E."/>
            <person name="Yoon E.-J."/>
            <person name="Nemec A."/>
            <person name="Walker B."/>
            <person name="Young S.K."/>
            <person name="Zeng Q."/>
            <person name="Gargeya S."/>
            <person name="Fitzgerald M."/>
            <person name="Haas B."/>
            <person name="Abouelleil A."/>
            <person name="Alvarado L."/>
            <person name="Arachchi H.M."/>
            <person name="Berlin A.M."/>
            <person name="Chapman S.B."/>
            <person name="Dewar J."/>
            <person name="Goldberg J."/>
            <person name="Griggs A."/>
            <person name="Gujja S."/>
            <person name="Hansen M."/>
            <person name="Howarth C."/>
            <person name="Imamovic A."/>
            <person name="Larimer J."/>
            <person name="McCowan C."/>
            <person name="Murphy C."/>
            <person name="Neiman D."/>
            <person name="Pearson M."/>
            <person name="Priest M."/>
            <person name="Roberts A."/>
            <person name="Saif S."/>
            <person name="Shea T."/>
            <person name="Sisk P."/>
            <person name="Sykes S."/>
            <person name="Wortman J."/>
            <person name="Nusbaum C."/>
            <person name="Birren B."/>
        </authorList>
    </citation>
    <scope>NUCLEOTIDE SEQUENCE [LARGE SCALE GENOMIC DNA]</scope>
    <source>
        <strain evidence="3 4">NIPH 899</strain>
    </source>
</reference>
<feature type="domain" description="YqaJ viral recombinase" evidence="2">
    <location>
        <begin position="17"/>
        <end position="148"/>
    </location>
</feature>
<dbReference type="Gene3D" id="3.90.320.10">
    <property type="match status" value="1"/>
</dbReference>
<sequence length="520" mass="58101">MNTSAMITHRTKQGTQEWLDLRAKFHTASEAAAMMGCSTYMTRTQLLDQKKTGITPEPSNYEKNLFALGHKLEDLARPIVEGIIEDDLFQLVASKDNLLASFDGITLMGDLAFEHKMWNAKLAESVRNGQVPESHVWQLEQQLYVSDAEKIIFVVSDGTTENLVYCYYESDPVKRNQLLAGWQKFDEDLATHVPGLEKVEGKSIDQLMSLSIKVQGTVLASNLDLFTSNAVATIESINTTLTTDQDFADAEKAIKWCKNSEAALTDAKANVLSQSTDINAVLTALDEIAEKVRAKRLTLDKLVKNQKEQIKQTLLLEAKNEILEYLAAQKYQVQVTYALELAIKNKKTLSSISEDVFLEVSRTKAAIDVLVQQIDTGIAFIAENAQGYEFLFGDREKLAETYSGEYLVEAVKYRIDEFKQQQEAKAVAEKFDAKAKAEAERMIAQAKKQKEKAKQPETPAADNTDSITAAQLDAELRFNHDPIATHLGYIVKDSYTYDEAANMIKGIIEHLAELQAAFTK</sequence>
<evidence type="ECO:0000256" key="1">
    <source>
        <dbReference type="SAM" id="MobiDB-lite"/>
    </source>
</evidence>
<dbReference type="AlphaFoldDB" id="N8VLM8"/>
<protein>
    <recommendedName>
        <fullName evidence="2">YqaJ viral recombinase domain-containing protein</fullName>
    </recommendedName>
</protein>
<dbReference type="InterPro" id="IPR019080">
    <property type="entry name" value="YqaJ_viral_recombinase"/>
</dbReference>
<gene>
    <name evidence="3" type="ORF">F969_00663</name>
</gene>
<comment type="caution">
    <text evidence="3">The sequence shown here is derived from an EMBL/GenBank/DDBJ whole genome shotgun (WGS) entry which is preliminary data.</text>
</comment>
<dbReference type="RefSeq" id="WP_004780952.1">
    <property type="nucleotide sequence ID" value="NZ_KB849398.1"/>
</dbReference>
<evidence type="ECO:0000313" key="4">
    <source>
        <dbReference type="Proteomes" id="UP000013070"/>
    </source>
</evidence>
<dbReference type="SUPFAM" id="SSF52980">
    <property type="entry name" value="Restriction endonuclease-like"/>
    <property type="match status" value="1"/>
</dbReference>
<evidence type="ECO:0000313" key="3">
    <source>
        <dbReference type="EMBL" id="ENV00431.1"/>
    </source>
</evidence>
<dbReference type="Proteomes" id="UP000013070">
    <property type="component" value="Unassembled WGS sequence"/>
</dbReference>
<evidence type="ECO:0000259" key="2">
    <source>
        <dbReference type="Pfam" id="PF09588"/>
    </source>
</evidence>
<feature type="region of interest" description="Disordered" evidence="1">
    <location>
        <begin position="446"/>
        <end position="466"/>
    </location>
</feature>
<dbReference type="PATRIC" id="fig|1217710.3.peg.621"/>
<dbReference type="Pfam" id="PF09588">
    <property type="entry name" value="YqaJ"/>
    <property type="match status" value="1"/>
</dbReference>
<dbReference type="InterPro" id="IPR011604">
    <property type="entry name" value="PDDEXK-like_dom_sf"/>
</dbReference>
<proteinExistence type="predicted"/>
<dbReference type="InterPro" id="IPR017482">
    <property type="entry name" value="Lambda-type_endonuclease"/>
</dbReference>
<name>N8VLM8_9GAMM</name>
<accession>N8VLM8</accession>
<keyword evidence="4" id="KW-1185">Reference proteome</keyword>
<dbReference type="NCBIfam" id="TIGR03033">
    <property type="entry name" value="phage_rel_nuc"/>
    <property type="match status" value="1"/>
</dbReference>
<dbReference type="HOGENOM" id="CLU_029335_0_0_6"/>